<organism evidence="1 2">
    <name type="scientific">Meloidogyne incognita</name>
    <name type="common">Southern root-knot nematode worm</name>
    <name type="synonym">Oxyuris incognita</name>
    <dbReference type="NCBI Taxonomy" id="6306"/>
    <lineage>
        <taxon>Eukaryota</taxon>
        <taxon>Metazoa</taxon>
        <taxon>Ecdysozoa</taxon>
        <taxon>Nematoda</taxon>
        <taxon>Chromadorea</taxon>
        <taxon>Rhabditida</taxon>
        <taxon>Tylenchina</taxon>
        <taxon>Tylenchomorpha</taxon>
        <taxon>Tylenchoidea</taxon>
        <taxon>Meloidogynidae</taxon>
        <taxon>Meloidogyninae</taxon>
        <taxon>Meloidogyne</taxon>
        <taxon>Meloidogyne incognita group</taxon>
    </lineage>
</organism>
<evidence type="ECO:0000313" key="2">
    <source>
        <dbReference type="WBParaSite" id="Minc3s00073g03595"/>
    </source>
</evidence>
<protein>
    <submittedName>
        <fullName evidence="2">Candidate secreted effector</fullName>
    </submittedName>
</protein>
<evidence type="ECO:0000313" key="1">
    <source>
        <dbReference type="Proteomes" id="UP000887563"/>
    </source>
</evidence>
<keyword evidence="1" id="KW-1185">Reference proteome</keyword>
<sequence>MFLLGMGTSIFPSSRYPKQTSTITLHFSMGFIICPISTKHCFIIKSFYFNFITSNISSRIYQTILSFYSLANIFNFCWNCNSNFANASLF</sequence>
<proteinExistence type="predicted"/>
<dbReference type="AlphaFoldDB" id="A0A914KSB4"/>
<name>A0A914KSB4_MELIC</name>
<dbReference type="WBParaSite" id="Minc3s00073g03595">
    <property type="protein sequence ID" value="Minc3s00073g03595"/>
    <property type="gene ID" value="Minc3s00073g03595"/>
</dbReference>
<reference evidence="2" key="1">
    <citation type="submission" date="2022-11" db="UniProtKB">
        <authorList>
            <consortium name="WormBaseParasite"/>
        </authorList>
    </citation>
    <scope>IDENTIFICATION</scope>
</reference>
<dbReference type="Proteomes" id="UP000887563">
    <property type="component" value="Unplaced"/>
</dbReference>
<accession>A0A914KSB4</accession>